<dbReference type="Proteomes" id="UP000178946">
    <property type="component" value="Unassembled WGS sequence"/>
</dbReference>
<organism evidence="1 2">
    <name type="scientific">Candidatus Wolfebacteria bacterium RIFCSPLOWO2_01_FULL_45_19</name>
    <dbReference type="NCBI Taxonomy" id="1802557"/>
    <lineage>
        <taxon>Bacteria</taxon>
        <taxon>Candidatus Wolfeibacteriota</taxon>
    </lineage>
</organism>
<evidence type="ECO:0000313" key="1">
    <source>
        <dbReference type="EMBL" id="OGM90774.1"/>
    </source>
</evidence>
<reference evidence="1 2" key="1">
    <citation type="journal article" date="2016" name="Nat. Commun.">
        <title>Thousands of microbial genomes shed light on interconnected biogeochemical processes in an aquifer system.</title>
        <authorList>
            <person name="Anantharaman K."/>
            <person name="Brown C.T."/>
            <person name="Hug L.A."/>
            <person name="Sharon I."/>
            <person name="Castelle C.J."/>
            <person name="Probst A.J."/>
            <person name="Thomas B.C."/>
            <person name="Singh A."/>
            <person name="Wilkins M.J."/>
            <person name="Karaoz U."/>
            <person name="Brodie E.L."/>
            <person name="Williams K.H."/>
            <person name="Hubbard S.S."/>
            <person name="Banfield J.F."/>
        </authorList>
    </citation>
    <scope>NUCLEOTIDE SEQUENCE [LARGE SCALE GENOMIC DNA]</scope>
</reference>
<accession>A0A1F8DQ80</accession>
<name>A0A1F8DQ80_9BACT</name>
<comment type="caution">
    <text evidence="1">The sequence shown here is derived from an EMBL/GenBank/DDBJ whole genome shotgun (WGS) entry which is preliminary data.</text>
</comment>
<sequence>MPSDTNTTIGGLGLINVTKIYNAIEPYHTTLADLKQSGFDPNETKNILRLGPEILRTDIFMKNSSVKMEELPQGIQDCFKKSEECLGYQISEIEQERQGQGSFLMRWLNFKREDLVSERKAEILFLVKNGLVIYKTWLQGTGPAGTSRLEIKKNPLGPLQEIFFPGKKLLP</sequence>
<dbReference type="EMBL" id="MGIR01000008">
    <property type="protein sequence ID" value="OGM90774.1"/>
    <property type="molecule type" value="Genomic_DNA"/>
</dbReference>
<evidence type="ECO:0000313" key="2">
    <source>
        <dbReference type="Proteomes" id="UP000178946"/>
    </source>
</evidence>
<protein>
    <submittedName>
        <fullName evidence="1">Uncharacterized protein</fullName>
    </submittedName>
</protein>
<dbReference type="AlphaFoldDB" id="A0A1F8DQ80"/>
<gene>
    <name evidence="1" type="ORF">A3A20_03090</name>
</gene>
<proteinExistence type="predicted"/>